<dbReference type="InterPro" id="IPR001750">
    <property type="entry name" value="ND/Mrp_TM"/>
</dbReference>
<accession>A0A512MBB3</accession>
<keyword evidence="4 6" id="KW-0472">Membrane</keyword>
<dbReference type="Gene3D" id="1.20.5.2700">
    <property type="match status" value="1"/>
</dbReference>
<comment type="subcellular location">
    <subcellularLocation>
        <location evidence="1">Endomembrane system</location>
        <topology evidence="1">Multi-pass membrane protein</topology>
    </subcellularLocation>
    <subcellularLocation>
        <location evidence="5">Membrane</location>
        <topology evidence="5">Multi-pass membrane protein</topology>
    </subcellularLocation>
</comment>
<feature type="transmembrane region" description="Helical" evidence="6">
    <location>
        <begin position="439"/>
        <end position="461"/>
    </location>
</feature>
<dbReference type="NCBIfam" id="NF005141">
    <property type="entry name" value="PRK06590.1"/>
    <property type="match status" value="1"/>
</dbReference>
<evidence type="ECO:0000313" key="9">
    <source>
        <dbReference type="EMBL" id="GEP44023.1"/>
    </source>
</evidence>
<feature type="domain" description="NADH:quinone oxidoreductase/Mrp antiporter transmembrane" evidence="7">
    <location>
        <begin position="136"/>
        <end position="447"/>
    </location>
</feature>
<dbReference type="AlphaFoldDB" id="A0A512MBB3"/>
<evidence type="ECO:0000256" key="6">
    <source>
        <dbReference type="SAM" id="Phobius"/>
    </source>
</evidence>
<comment type="caution">
    <text evidence="9">The sequence shown here is derived from an EMBL/GenBank/DDBJ whole genome shotgun (WGS) entry which is preliminary data.</text>
</comment>
<keyword evidence="2 5" id="KW-0812">Transmembrane</keyword>
<dbReference type="InterPro" id="IPR001516">
    <property type="entry name" value="Proton_antipo_N"/>
</dbReference>
<dbReference type="Pfam" id="PF00662">
    <property type="entry name" value="Proton_antipo_N"/>
    <property type="match status" value="1"/>
</dbReference>
<dbReference type="GO" id="GO:0042773">
    <property type="term" value="P:ATP synthesis coupled electron transport"/>
    <property type="evidence" value="ECO:0007669"/>
    <property type="project" value="InterPro"/>
</dbReference>
<feature type="transmembrane region" description="Helical" evidence="6">
    <location>
        <begin position="288"/>
        <end position="307"/>
    </location>
</feature>
<evidence type="ECO:0000256" key="5">
    <source>
        <dbReference type="RuleBase" id="RU000320"/>
    </source>
</evidence>
<feature type="transmembrane region" description="Helical" evidence="6">
    <location>
        <begin position="473"/>
        <end position="495"/>
    </location>
</feature>
<evidence type="ECO:0000256" key="1">
    <source>
        <dbReference type="ARBA" id="ARBA00004127"/>
    </source>
</evidence>
<dbReference type="NCBIfam" id="TIGR01974">
    <property type="entry name" value="NDH_I_L"/>
    <property type="match status" value="1"/>
</dbReference>
<evidence type="ECO:0000256" key="3">
    <source>
        <dbReference type="ARBA" id="ARBA00022989"/>
    </source>
</evidence>
<name>A0A512MBB3_9BACT</name>
<feature type="transmembrane region" description="Helical" evidence="6">
    <location>
        <begin position="38"/>
        <end position="58"/>
    </location>
</feature>
<dbReference type="InterPro" id="IPR018393">
    <property type="entry name" value="NADHpl_OxRdtase_5_subgr"/>
</dbReference>
<dbReference type="GO" id="GO:0016020">
    <property type="term" value="C:membrane"/>
    <property type="evidence" value="ECO:0007669"/>
    <property type="project" value="UniProtKB-SubCell"/>
</dbReference>
<feature type="transmembrane region" description="Helical" evidence="6">
    <location>
        <begin position="357"/>
        <end position="376"/>
    </location>
</feature>
<feature type="transmembrane region" description="Helical" evidence="6">
    <location>
        <begin position="143"/>
        <end position="161"/>
    </location>
</feature>
<dbReference type="GO" id="GO:0003954">
    <property type="term" value="F:NADH dehydrogenase activity"/>
    <property type="evidence" value="ECO:0007669"/>
    <property type="project" value="TreeGrafter"/>
</dbReference>
<evidence type="ECO:0000256" key="4">
    <source>
        <dbReference type="ARBA" id="ARBA00023136"/>
    </source>
</evidence>
<dbReference type="EMBL" id="BKAG01000024">
    <property type="protein sequence ID" value="GEP44023.1"/>
    <property type="molecule type" value="Genomic_DNA"/>
</dbReference>
<dbReference type="Proteomes" id="UP000321577">
    <property type="component" value="Unassembled WGS sequence"/>
</dbReference>
<feature type="domain" description="NADH-Ubiquinone oxidoreductase (complex I) chain 5 N-terminal" evidence="8">
    <location>
        <begin position="70"/>
        <end position="120"/>
    </location>
</feature>
<feature type="transmembrane region" description="Helical" evidence="6">
    <location>
        <begin position="90"/>
        <end position="107"/>
    </location>
</feature>
<feature type="transmembrane region" description="Helical" evidence="6">
    <location>
        <begin position="182"/>
        <end position="203"/>
    </location>
</feature>
<feature type="transmembrane region" description="Helical" evidence="6">
    <location>
        <begin position="615"/>
        <end position="634"/>
    </location>
</feature>
<evidence type="ECO:0000313" key="10">
    <source>
        <dbReference type="Proteomes" id="UP000321577"/>
    </source>
</evidence>
<dbReference type="PANTHER" id="PTHR42829">
    <property type="entry name" value="NADH-UBIQUINONE OXIDOREDUCTASE CHAIN 5"/>
    <property type="match status" value="1"/>
</dbReference>
<feature type="transmembrane region" description="Helical" evidence="6">
    <location>
        <begin position="515"/>
        <end position="535"/>
    </location>
</feature>
<dbReference type="GO" id="GO:0012505">
    <property type="term" value="C:endomembrane system"/>
    <property type="evidence" value="ECO:0007669"/>
    <property type="project" value="UniProtKB-SubCell"/>
</dbReference>
<organism evidence="9 10">
    <name type="scientific">Brevifollis gellanilyticus</name>
    <dbReference type="NCBI Taxonomy" id="748831"/>
    <lineage>
        <taxon>Bacteria</taxon>
        <taxon>Pseudomonadati</taxon>
        <taxon>Verrucomicrobiota</taxon>
        <taxon>Verrucomicrobiia</taxon>
        <taxon>Verrucomicrobiales</taxon>
        <taxon>Verrucomicrobiaceae</taxon>
    </lineage>
</organism>
<keyword evidence="10" id="KW-1185">Reference proteome</keyword>
<reference evidence="9 10" key="1">
    <citation type="submission" date="2019-07" db="EMBL/GenBank/DDBJ databases">
        <title>Whole genome shotgun sequence of Brevifollis gellanilyticus NBRC 108608.</title>
        <authorList>
            <person name="Hosoyama A."/>
            <person name="Uohara A."/>
            <person name="Ohji S."/>
            <person name="Ichikawa N."/>
        </authorList>
    </citation>
    <scope>NUCLEOTIDE SEQUENCE [LARGE SCALE GENOMIC DNA]</scope>
    <source>
        <strain evidence="9 10">NBRC 108608</strain>
    </source>
</reference>
<feature type="transmembrane region" description="Helical" evidence="6">
    <location>
        <begin position="12"/>
        <end position="31"/>
    </location>
</feature>
<keyword evidence="3 6" id="KW-1133">Transmembrane helix</keyword>
<dbReference type="PRINTS" id="PR01434">
    <property type="entry name" value="NADHDHGNASE5"/>
</dbReference>
<evidence type="ECO:0000259" key="7">
    <source>
        <dbReference type="Pfam" id="PF00361"/>
    </source>
</evidence>
<proteinExistence type="predicted"/>
<dbReference type="PRINTS" id="PR01435">
    <property type="entry name" value="NPOXDRDTASE5"/>
</dbReference>
<feature type="transmembrane region" description="Helical" evidence="6">
    <location>
        <begin position="119"/>
        <end position="137"/>
    </location>
</feature>
<sequence length="639" mass="68946">MPHPPQEITSSSLPTLLLLLPLFSALVILLAHRVLKGACVAISIFSAAICFVISLMLLGTKDAAPLLLPFIEVGKFHIAIDAVMDHQSRGMMFIVTSIGFFVHLFSVGYMKEDESKERFFGSLSLFMFSMTGIVLSGNLFMMFIFWELVGLSSYLLIGHWFEKPSAAEASKKAFLTNRIGDFGFMIGILMLFMANHGDVSFAGLHASFAEGPLHDSAKLHPTFMMLAALGIFMGAVGKSAQFPLHVWLPDAMEGPTPVSALIHAATMVAAGVYMLVRCAFVIEASPDASYIIAWIGGLTALMAALIATQQNDIKRVLAYSTLSQLGYMVMAVGLVALQAGGSHHDAAAPGHPAMFHLYTHAFFKAMLFLGSGAVIYACHHEQDIWKMGGLAKHMPVVFITFAIGTASLMGVPYITSGFWSKEAILGVAFEVKGGSPLLWIGVATAMLTAFYMTRMFIVAFFGKPRSENASHAVEAPIIMILPLALLALLTILSPWDGAARILEAMKPHHAAPHHTVEIASILALLIGSGAGYVIYKGKNSDPLASNPLAKLFANKFYFDELYTVLVKVFQDGLAWIITGIERILVDGIVARLPAFVARRFGHSARALAGGHLQGYTFLLGAGLLVVIYLIVFVLPQAGH</sequence>
<feature type="transmembrane region" description="Helical" evidence="6">
    <location>
        <begin position="316"/>
        <end position="337"/>
    </location>
</feature>
<feature type="transmembrane region" description="Helical" evidence="6">
    <location>
        <begin position="223"/>
        <end position="248"/>
    </location>
</feature>
<gene>
    <name evidence="9" type="ORF">BGE01nite_33140</name>
</gene>
<evidence type="ECO:0000259" key="8">
    <source>
        <dbReference type="Pfam" id="PF00662"/>
    </source>
</evidence>
<feature type="transmembrane region" description="Helical" evidence="6">
    <location>
        <begin position="260"/>
        <end position="282"/>
    </location>
</feature>
<feature type="transmembrane region" description="Helical" evidence="6">
    <location>
        <begin position="396"/>
        <end position="419"/>
    </location>
</feature>
<dbReference type="GO" id="GO:0008137">
    <property type="term" value="F:NADH dehydrogenase (ubiquinone) activity"/>
    <property type="evidence" value="ECO:0007669"/>
    <property type="project" value="InterPro"/>
</dbReference>
<dbReference type="OrthoDB" id="9807568at2"/>
<dbReference type="PANTHER" id="PTHR42829:SF2">
    <property type="entry name" value="NADH-UBIQUINONE OXIDOREDUCTASE CHAIN 5"/>
    <property type="match status" value="1"/>
</dbReference>
<dbReference type="GO" id="GO:0015990">
    <property type="term" value="P:electron transport coupled proton transport"/>
    <property type="evidence" value="ECO:0007669"/>
    <property type="project" value="TreeGrafter"/>
</dbReference>
<evidence type="ECO:0000256" key="2">
    <source>
        <dbReference type="ARBA" id="ARBA00022692"/>
    </source>
</evidence>
<dbReference type="Pfam" id="PF00361">
    <property type="entry name" value="Proton_antipo_M"/>
    <property type="match status" value="1"/>
</dbReference>
<dbReference type="RefSeq" id="WP_146851580.1">
    <property type="nucleotide sequence ID" value="NZ_BKAG01000024.1"/>
</dbReference>
<dbReference type="InterPro" id="IPR003945">
    <property type="entry name" value="NU5C-like"/>
</dbReference>
<protein>
    <submittedName>
        <fullName evidence="9">NADH-quinone oxidoreductase subunit L</fullName>
    </submittedName>
</protein>